<keyword evidence="4" id="KW-0902">Two-component regulatory system</keyword>
<dbReference type="SMART" id="SM00448">
    <property type="entry name" value="REC"/>
    <property type="match status" value="1"/>
</dbReference>
<dbReference type="EMBL" id="JBHSOZ010000002">
    <property type="protein sequence ID" value="MFC5711254.1"/>
    <property type="molecule type" value="Genomic_DNA"/>
</dbReference>
<dbReference type="SMART" id="SM00862">
    <property type="entry name" value="Trans_reg_C"/>
    <property type="match status" value="1"/>
</dbReference>
<feature type="domain" description="Response regulatory" evidence="11">
    <location>
        <begin position="4"/>
        <end position="120"/>
    </location>
</feature>
<evidence type="ECO:0000256" key="9">
    <source>
        <dbReference type="PROSITE-ProRule" id="PRU00169"/>
    </source>
</evidence>
<evidence type="ECO:0000313" key="13">
    <source>
        <dbReference type="EMBL" id="MFC5711254.1"/>
    </source>
</evidence>
<organism evidence="13 14">
    <name type="scientific">Thalassorhabdus alkalitolerans</name>
    <dbReference type="NCBI Taxonomy" id="2282697"/>
    <lineage>
        <taxon>Bacteria</taxon>
        <taxon>Bacillati</taxon>
        <taxon>Bacillota</taxon>
        <taxon>Bacilli</taxon>
        <taxon>Bacillales</taxon>
        <taxon>Bacillaceae</taxon>
        <taxon>Thalassorhabdus</taxon>
    </lineage>
</organism>
<comment type="subcellular location">
    <subcellularLocation>
        <location evidence="1">Cytoplasm</location>
    </subcellularLocation>
</comment>
<dbReference type="InterPro" id="IPR001789">
    <property type="entry name" value="Sig_transdc_resp-reg_receiver"/>
</dbReference>
<keyword evidence="6 10" id="KW-0238">DNA-binding</keyword>
<evidence type="ECO:0000256" key="2">
    <source>
        <dbReference type="ARBA" id="ARBA00022490"/>
    </source>
</evidence>
<keyword evidence="14" id="KW-1185">Reference proteome</keyword>
<keyword evidence="5" id="KW-0805">Transcription regulation</keyword>
<evidence type="ECO:0000256" key="4">
    <source>
        <dbReference type="ARBA" id="ARBA00023012"/>
    </source>
</evidence>
<feature type="domain" description="OmpR/PhoB-type" evidence="12">
    <location>
        <begin position="130"/>
        <end position="229"/>
    </location>
</feature>
<evidence type="ECO:0000259" key="12">
    <source>
        <dbReference type="PROSITE" id="PS51755"/>
    </source>
</evidence>
<keyword evidence="2" id="KW-0963">Cytoplasm</keyword>
<dbReference type="Proteomes" id="UP001596142">
    <property type="component" value="Unassembled WGS sequence"/>
</dbReference>
<keyword evidence="7" id="KW-0010">Activator</keyword>
<evidence type="ECO:0000256" key="8">
    <source>
        <dbReference type="ARBA" id="ARBA00023163"/>
    </source>
</evidence>
<evidence type="ECO:0000256" key="6">
    <source>
        <dbReference type="ARBA" id="ARBA00023125"/>
    </source>
</evidence>
<dbReference type="RefSeq" id="WP_385937243.1">
    <property type="nucleotide sequence ID" value="NZ_JBHSOZ010000002.1"/>
</dbReference>
<evidence type="ECO:0000256" key="10">
    <source>
        <dbReference type="PROSITE-ProRule" id="PRU01091"/>
    </source>
</evidence>
<dbReference type="PANTHER" id="PTHR48111">
    <property type="entry name" value="REGULATOR OF RPOS"/>
    <property type="match status" value="1"/>
</dbReference>
<feature type="modified residue" description="4-aspartylphosphate" evidence="9">
    <location>
        <position position="54"/>
    </location>
</feature>
<dbReference type="Pfam" id="PF00072">
    <property type="entry name" value="Response_reg"/>
    <property type="match status" value="1"/>
</dbReference>
<reference evidence="14" key="1">
    <citation type="journal article" date="2019" name="Int. J. Syst. Evol. Microbiol.">
        <title>The Global Catalogue of Microorganisms (GCM) 10K type strain sequencing project: providing services to taxonomists for standard genome sequencing and annotation.</title>
        <authorList>
            <consortium name="The Broad Institute Genomics Platform"/>
            <consortium name="The Broad Institute Genome Sequencing Center for Infectious Disease"/>
            <person name="Wu L."/>
            <person name="Ma J."/>
        </authorList>
    </citation>
    <scope>NUCLEOTIDE SEQUENCE [LARGE SCALE GENOMIC DNA]</scope>
    <source>
        <strain evidence="14">CECT 7184</strain>
    </source>
</reference>
<evidence type="ECO:0000256" key="7">
    <source>
        <dbReference type="ARBA" id="ARBA00023159"/>
    </source>
</evidence>
<dbReference type="PROSITE" id="PS50110">
    <property type="entry name" value="RESPONSE_REGULATORY"/>
    <property type="match status" value="1"/>
</dbReference>
<evidence type="ECO:0000256" key="1">
    <source>
        <dbReference type="ARBA" id="ARBA00004496"/>
    </source>
</evidence>
<dbReference type="Gene3D" id="3.40.50.2300">
    <property type="match status" value="1"/>
</dbReference>
<dbReference type="InterPro" id="IPR036388">
    <property type="entry name" value="WH-like_DNA-bd_sf"/>
</dbReference>
<evidence type="ECO:0000313" key="14">
    <source>
        <dbReference type="Proteomes" id="UP001596142"/>
    </source>
</evidence>
<sequence length="234" mass="26801">MKDKILIVDDESEMRKLLHVCMSQSPSFQADSVESGEKALEKIDANHYDLLLLDIMMPGMSGLEVITYIKERRKKDIPIILISALGETDDVVKGLNLGADDYIVKPFEPKELLARVSSVIRRTGKRLQENSVFTIHGLAINVEKMRVAYKNEIISFTSKEFSILKRMAMHPGRVYTREQLVELEWQDFYEGEPRNIDTHVKNIREKLKKAGCSTQVIKTVWGVGYQVAEEDRTK</sequence>
<feature type="DNA-binding region" description="OmpR/PhoB-type" evidence="10">
    <location>
        <begin position="130"/>
        <end position="229"/>
    </location>
</feature>
<dbReference type="Gene3D" id="6.10.250.690">
    <property type="match status" value="1"/>
</dbReference>
<evidence type="ECO:0000256" key="5">
    <source>
        <dbReference type="ARBA" id="ARBA00023015"/>
    </source>
</evidence>
<evidence type="ECO:0000256" key="3">
    <source>
        <dbReference type="ARBA" id="ARBA00022553"/>
    </source>
</evidence>
<dbReference type="InterPro" id="IPR011006">
    <property type="entry name" value="CheY-like_superfamily"/>
</dbReference>
<name>A0ABW0YLL2_9BACI</name>
<dbReference type="Pfam" id="PF00486">
    <property type="entry name" value="Trans_reg_C"/>
    <property type="match status" value="1"/>
</dbReference>
<dbReference type="PANTHER" id="PTHR48111:SF44">
    <property type="entry name" value="TRANSCRIPTIONAL REGULATORY PROTEIN RESD"/>
    <property type="match status" value="1"/>
</dbReference>
<dbReference type="CDD" id="cd17574">
    <property type="entry name" value="REC_OmpR"/>
    <property type="match status" value="1"/>
</dbReference>
<dbReference type="Gene3D" id="1.10.10.10">
    <property type="entry name" value="Winged helix-like DNA-binding domain superfamily/Winged helix DNA-binding domain"/>
    <property type="match status" value="1"/>
</dbReference>
<gene>
    <name evidence="13" type="ORF">ACFPU1_00510</name>
</gene>
<proteinExistence type="predicted"/>
<dbReference type="SUPFAM" id="SSF52172">
    <property type="entry name" value="CheY-like"/>
    <property type="match status" value="1"/>
</dbReference>
<dbReference type="CDD" id="cd00383">
    <property type="entry name" value="trans_reg_C"/>
    <property type="match status" value="1"/>
</dbReference>
<keyword evidence="8" id="KW-0804">Transcription</keyword>
<dbReference type="InterPro" id="IPR001867">
    <property type="entry name" value="OmpR/PhoB-type_DNA-bd"/>
</dbReference>
<evidence type="ECO:0000259" key="11">
    <source>
        <dbReference type="PROSITE" id="PS50110"/>
    </source>
</evidence>
<comment type="caution">
    <text evidence="13">The sequence shown here is derived from an EMBL/GenBank/DDBJ whole genome shotgun (WGS) entry which is preliminary data.</text>
</comment>
<keyword evidence="3 9" id="KW-0597">Phosphoprotein</keyword>
<dbReference type="InterPro" id="IPR039420">
    <property type="entry name" value="WalR-like"/>
</dbReference>
<protein>
    <submittedName>
        <fullName evidence="13">Response regulator transcription factor</fullName>
    </submittedName>
</protein>
<accession>A0ABW0YLL2</accession>
<dbReference type="PROSITE" id="PS51755">
    <property type="entry name" value="OMPR_PHOB"/>
    <property type="match status" value="1"/>
</dbReference>